<protein>
    <submittedName>
        <fullName evidence="1">Uncharacterized protein</fullName>
    </submittedName>
</protein>
<dbReference type="Proteomes" id="UP000267029">
    <property type="component" value="Unassembled WGS sequence"/>
</dbReference>
<evidence type="ECO:0000313" key="1">
    <source>
        <dbReference type="EMBL" id="VDD74150.1"/>
    </source>
</evidence>
<proteinExistence type="predicted"/>
<keyword evidence="2" id="KW-1185">Reference proteome</keyword>
<evidence type="ECO:0000313" key="2">
    <source>
        <dbReference type="Proteomes" id="UP000267029"/>
    </source>
</evidence>
<reference evidence="1 2" key="1">
    <citation type="submission" date="2018-10" db="EMBL/GenBank/DDBJ databases">
        <authorList>
            <consortium name="Pathogen Informatics"/>
        </authorList>
    </citation>
    <scope>NUCLEOTIDE SEQUENCE [LARGE SCALE GENOMIC DNA]</scope>
</reference>
<gene>
    <name evidence="1" type="ORF">MCOS_LOCUS153</name>
</gene>
<accession>A0A0R3U1C4</accession>
<dbReference type="EMBL" id="UXSR01000012">
    <property type="protein sequence ID" value="VDD74150.1"/>
    <property type="molecule type" value="Genomic_DNA"/>
</dbReference>
<sequence length="120" mass="13515">MHRRAKVRLEGVFASSYLSGDISFSKKFLYQFGSILQNSEFRSGDRANSAGSSSSSPDFNVSSICIYYCLNTYVRTLFSGRRGDKRETDPLVVAAPRPRELPLVPPHHLPMLIMIREMSP</sequence>
<name>A0A0R3U1C4_MESCO</name>
<dbReference type="AlphaFoldDB" id="A0A0R3U1C4"/>
<organism evidence="1 2">
    <name type="scientific">Mesocestoides corti</name>
    <name type="common">Flatworm</name>
    <dbReference type="NCBI Taxonomy" id="53468"/>
    <lineage>
        <taxon>Eukaryota</taxon>
        <taxon>Metazoa</taxon>
        <taxon>Spiralia</taxon>
        <taxon>Lophotrochozoa</taxon>
        <taxon>Platyhelminthes</taxon>
        <taxon>Cestoda</taxon>
        <taxon>Eucestoda</taxon>
        <taxon>Cyclophyllidea</taxon>
        <taxon>Mesocestoididae</taxon>
        <taxon>Mesocestoides</taxon>
    </lineage>
</organism>